<gene>
    <name evidence="1" type="ORF">JHL16_24345</name>
</gene>
<sequence>MIWLNIAILALVTLQRLVELYIAQRNTKKLLARGAYEAGSGHYWVIVVFHAAWLIGLWILARDNPVNWTWLFIFLAIEAMRGWVVAALGERWTTRIIVLPGEPLVARGPYRFLRHPNYLVVALEIFVLPMVFGMFWYALAGTLINAAILYWRIRVEEETFREASTPQS</sequence>
<reference evidence="1" key="1">
    <citation type="submission" date="2021-01" db="EMBL/GenBank/DDBJ databases">
        <authorList>
            <person name="Sun Q."/>
        </authorList>
    </citation>
    <scope>NUCLEOTIDE SEQUENCE</scope>
    <source>
        <strain evidence="1">YIM B02566</strain>
    </source>
</reference>
<dbReference type="Proteomes" id="UP000616151">
    <property type="component" value="Unassembled WGS sequence"/>
</dbReference>
<keyword evidence="2" id="KW-1185">Reference proteome</keyword>
<comment type="caution">
    <text evidence="1">The sequence shown here is derived from an EMBL/GenBank/DDBJ whole genome shotgun (WGS) entry which is preliminary data.</text>
</comment>
<protein>
    <submittedName>
        <fullName evidence="1">Uncharacterized protein</fullName>
    </submittedName>
</protein>
<evidence type="ECO:0000313" key="2">
    <source>
        <dbReference type="Proteomes" id="UP000616151"/>
    </source>
</evidence>
<proteinExistence type="predicted"/>
<accession>A0ACC5RAV9</accession>
<name>A0ACC5RAV9_9HYPH</name>
<evidence type="ECO:0000313" key="1">
    <source>
        <dbReference type="EMBL" id="MBK1869513.1"/>
    </source>
</evidence>
<organism evidence="1 2">
    <name type="scientific">Taklimakanibacter albus</name>
    <dbReference type="NCBI Taxonomy" id="2800327"/>
    <lineage>
        <taxon>Bacteria</taxon>
        <taxon>Pseudomonadati</taxon>
        <taxon>Pseudomonadota</taxon>
        <taxon>Alphaproteobacteria</taxon>
        <taxon>Hyphomicrobiales</taxon>
        <taxon>Aestuariivirgaceae</taxon>
        <taxon>Taklimakanibacter</taxon>
    </lineage>
</organism>
<dbReference type="EMBL" id="JAENHL010000008">
    <property type="protein sequence ID" value="MBK1869513.1"/>
    <property type="molecule type" value="Genomic_DNA"/>
</dbReference>